<proteinExistence type="predicted"/>
<evidence type="ECO:0000256" key="1">
    <source>
        <dbReference type="SAM" id="MobiDB-lite"/>
    </source>
</evidence>
<name>A0ABV4ULG3_9RHOO</name>
<organism evidence="2 3">
    <name type="scientific">Dentiradicibacter hellwigii</name>
    <dbReference type="NCBI Taxonomy" id="3149053"/>
    <lineage>
        <taxon>Bacteria</taxon>
        <taxon>Pseudomonadati</taxon>
        <taxon>Pseudomonadota</taxon>
        <taxon>Betaproteobacteria</taxon>
        <taxon>Rhodocyclales</taxon>
        <taxon>Rhodocyclaceae</taxon>
        <taxon>Dentiradicibacter</taxon>
    </lineage>
</organism>
<dbReference type="RefSeq" id="WP_418892208.1">
    <property type="nucleotide sequence ID" value="NZ_JBEUWX010000003.1"/>
</dbReference>
<evidence type="ECO:0000313" key="2">
    <source>
        <dbReference type="EMBL" id="MFA9951150.1"/>
    </source>
</evidence>
<sequence>MSRLNDWLFTGRATRPGQSGGEPRPLGPVVGGFNRLTGILDVVEAQIKKRLPDRIIEDVIALQREYRCLVWAVEAVQFQAFLFSELVRRSAILGVPVPARPVTPHTDKILRYRVTPAAH</sequence>
<protein>
    <submittedName>
        <fullName evidence="2">Phage terminase large subunit</fullName>
    </submittedName>
</protein>
<dbReference type="NCBIfam" id="TIGR01630">
    <property type="entry name" value="psiM2_ORF9"/>
    <property type="match status" value="1"/>
</dbReference>
<dbReference type="EMBL" id="JBEUWX010000003">
    <property type="protein sequence ID" value="MFA9951150.1"/>
    <property type="molecule type" value="Genomic_DNA"/>
</dbReference>
<dbReference type="Proteomes" id="UP001574673">
    <property type="component" value="Unassembled WGS sequence"/>
</dbReference>
<reference evidence="3" key="1">
    <citation type="submission" date="2024-06" db="EMBL/GenBank/DDBJ databases">
        <title>Radixoralia hellwigii gen. nov., sp nov., isolated from a root canal in the human oral cavity.</title>
        <authorList>
            <person name="Bartsch S."/>
            <person name="Wittmer A."/>
            <person name="Schulz A.-K."/>
            <person name="Neumann-Schaal M."/>
            <person name="Wolf J."/>
            <person name="Gronow S."/>
            <person name="Tennert C."/>
            <person name="Haecker G."/>
            <person name="Cieplik F."/>
            <person name="Al-Ahmad A."/>
        </authorList>
    </citation>
    <scope>NUCLEOTIDE SEQUENCE [LARGE SCALE GENOMIC DNA]</scope>
    <source>
        <strain evidence="3">Wk13</strain>
    </source>
</reference>
<dbReference type="InterPro" id="IPR006517">
    <property type="entry name" value="Phage_terminase_lsu-like_C"/>
</dbReference>
<accession>A0ABV4ULG3</accession>
<keyword evidence="3" id="KW-1185">Reference proteome</keyword>
<feature type="region of interest" description="Disordered" evidence="1">
    <location>
        <begin position="1"/>
        <end position="26"/>
    </location>
</feature>
<evidence type="ECO:0000313" key="3">
    <source>
        <dbReference type="Proteomes" id="UP001574673"/>
    </source>
</evidence>
<comment type="caution">
    <text evidence="2">The sequence shown here is derived from an EMBL/GenBank/DDBJ whole genome shotgun (WGS) entry which is preliminary data.</text>
</comment>
<gene>
    <name evidence="2" type="primary">terL</name>
    <name evidence="2" type="ORF">ABCS64_12585</name>
</gene>